<dbReference type="CDD" id="cd04647">
    <property type="entry name" value="LbH_MAT_like"/>
    <property type="match status" value="1"/>
</dbReference>
<sequence>MKKFLRIAYQYYLTNKFNKKALLKGKIDFCRKTRISLIDGSKREDIILGDKSRVHCILVSQHSGKIIFHENVQIGYSSFIGSVNHIEIQEGTVISNNVTIVDNNNHSVNPEDRIKMQNSPWNSNFRKWRYSVSSPIKIEKNVWIGQYARINKGVTIGFNSIVAANTVVTKDVPPNSIIAGNPGRIVKSEIQKEPQLIC</sequence>
<dbReference type="InterPro" id="IPR001451">
    <property type="entry name" value="Hexapep"/>
</dbReference>
<dbReference type="OrthoDB" id="9812571at2"/>
<keyword evidence="1 4" id="KW-0808">Transferase</keyword>
<evidence type="ECO:0000313" key="4">
    <source>
        <dbReference type="EMBL" id="TXD67860.1"/>
    </source>
</evidence>
<evidence type="ECO:0000313" key="5">
    <source>
        <dbReference type="Proteomes" id="UP000321945"/>
    </source>
</evidence>
<name>A0A5C6YKG4_9FLAO</name>
<dbReference type="Gene3D" id="2.160.10.10">
    <property type="entry name" value="Hexapeptide repeat proteins"/>
    <property type="match status" value="1"/>
</dbReference>
<dbReference type="InterPro" id="IPR018357">
    <property type="entry name" value="Hexapep_transf_CS"/>
</dbReference>
<dbReference type="EMBL" id="VORU01000022">
    <property type="protein sequence ID" value="TXD67860.1"/>
    <property type="molecule type" value="Genomic_DNA"/>
</dbReference>
<keyword evidence="5" id="KW-1185">Reference proteome</keyword>
<gene>
    <name evidence="4" type="ORF">ESV24_14755</name>
</gene>
<organism evidence="4 5">
    <name type="scientific">Aequorivita lipolytica</name>
    <dbReference type="NCBI Taxonomy" id="153267"/>
    <lineage>
        <taxon>Bacteria</taxon>
        <taxon>Pseudomonadati</taxon>
        <taxon>Bacteroidota</taxon>
        <taxon>Flavobacteriia</taxon>
        <taxon>Flavobacteriales</taxon>
        <taxon>Flavobacteriaceae</taxon>
        <taxon>Aequorivita</taxon>
    </lineage>
</organism>
<dbReference type="Pfam" id="PF00132">
    <property type="entry name" value="Hexapep"/>
    <property type="match status" value="1"/>
</dbReference>
<proteinExistence type="predicted"/>
<comment type="caution">
    <text evidence="4">The sequence shown here is derived from an EMBL/GenBank/DDBJ whole genome shotgun (WGS) entry which is preliminary data.</text>
</comment>
<dbReference type="SUPFAM" id="SSF51161">
    <property type="entry name" value="Trimeric LpxA-like enzymes"/>
    <property type="match status" value="1"/>
</dbReference>
<dbReference type="InterPro" id="IPR051159">
    <property type="entry name" value="Hexapeptide_acetyltransf"/>
</dbReference>
<dbReference type="PANTHER" id="PTHR23416">
    <property type="entry name" value="SIALIC ACID SYNTHASE-RELATED"/>
    <property type="match status" value="1"/>
</dbReference>
<evidence type="ECO:0000256" key="3">
    <source>
        <dbReference type="ARBA" id="ARBA00023315"/>
    </source>
</evidence>
<dbReference type="InterPro" id="IPR011004">
    <property type="entry name" value="Trimer_LpxA-like_sf"/>
</dbReference>
<reference evidence="4 5" key="1">
    <citation type="submission" date="2019-08" db="EMBL/GenBank/DDBJ databases">
        <title>Genome of Aequorivita lipolytica Y10-2 (type strain).</title>
        <authorList>
            <person name="Bowman J.P."/>
        </authorList>
    </citation>
    <scope>NUCLEOTIDE SEQUENCE [LARGE SCALE GENOMIC DNA]</scope>
    <source>
        <strain evidence="4 5">Y10-2</strain>
    </source>
</reference>
<keyword evidence="2" id="KW-0677">Repeat</keyword>
<dbReference type="PROSITE" id="PS00101">
    <property type="entry name" value="HEXAPEP_TRANSFERASES"/>
    <property type="match status" value="1"/>
</dbReference>
<dbReference type="GO" id="GO:0016746">
    <property type="term" value="F:acyltransferase activity"/>
    <property type="evidence" value="ECO:0007669"/>
    <property type="project" value="UniProtKB-KW"/>
</dbReference>
<dbReference type="Proteomes" id="UP000321945">
    <property type="component" value="Unassembled WGS sequence"/>
</dbReference>
<evidence type="ECO:0000256" key="2">
    <source>
        <dbReference type="ARBA" id="ARBA00022737"/>
    </source>
</evidence>
<dbReference type="RefSeq" id="WP_111815792.1">
    <property type="nucleotide sequence ID" value="NZ_CBCRZQ010000004.1"/>
</dbReference>
<evidence type="ECO:0000256" key="1">
    <source>
        <dbReference type="ARBA" id="ARBA00022679"/>
    </source>
</evidence>
<accession>A0A5C6YKG4</accession>
<dbReference type="AlphaFoldDB" id="A0A5C6YKG4"/>
<protein>
    <submittedName>
        <fullName evidence="4">Acyltransferase</fullName>
    </submittedName>
</protein>
<keyword evidence="3 4" id="KW-0012">Acyltransferase</keyword>